<evidence type="ECO:0000313" key="5">
    <source>
        <dbReference type="Proteomes" id="UP000305451"/>
    </source>
</evidence>
<keyword evidence="5" id="KW-1185">Reference proteome</keyword>
<organism evidence="4 5">
    <name type="scientific">Marinicauda pacifica</name>
    <dbReference type="NCBI Taxonomy" id="1133559"/>
    <lineage>
        <taxon>Bacteria</taxon>
        <taxon>Pseudomonadati</taxon>
        <taxon>Pseudomonadota</taxon>
        <taxon>Alphaproteobacteria</taxon>
        <taxon>Maricaulales</taxon>
        <taxon>Maricaulaceae</taxon>
        <taxon>Marinicauda</taxon>
    </lineage>
</organism>
<dbReference type="Pfam" id="PF02567">
    <property type="entry name" value="PhzC-PhzF"/>
    <property type="match status" value="1"/>
</dbReference>
<dbReference type="AlphaFoldDB" id="A0A4S2HBJ3"/>
<reference evidence="4 5" key="1">
    <citation type="journal article" date="2013" name="Int. J. Syst. Evol. Microbiol.">
        <title>Marinicauda pacifica gen. nov., sp. nov., a prosthecate alphaproteobacterium of the family Hyphomonadaceae isolated from deep seawater.</title>
        <authorList>
            <person name="Zhang X.Y."/>
            <person name="Li G.W."/>
            <person name="Wang C.S."/>
            <person name="Zhang Y.J."/>
            <person name="Xu X.W."/>
            <person name="Li H."/>
            <person name="Liu A."/>
            <person name="Liu C."/>
            <person name="Xie B.B."/>
            <person name="Qin Q.L."/>
            <person name="Xu Z."/>
            <person name="Chen X.L."/>
            <person name="Zhou B.C."/>
            <person name="Zhang Y.Z."/>
        </authorList>
    </citation>
    <scope>NUCLEOTIDE SEQUENCE [LARGE SCALE GENOMIC DNA]</scope>
    <source>
        <strain evidence="4 5">P-1 km-3</strain>
    </source>
</reference>
<sequence>MTRTFPYAELHAFPDGDAPHTGNPAGVTLLEEALPDADLQGIAKSNNLSETAYLLKQDEDLWRLRWFTPGQEVDLCGHATLASAVWLFRNDHVTGEEARFETASGRLTVRRAGDLFEMNFPEVGYKPGERLDAVVAAMGGIEPSAVYEVARIHGARYQMLVYANEADVARLRPDTGALAATGVNVLATAEGKSAHFVSRFFCPALGLDAEDPVTGSAHCTLAPYWAERLGRSEMNARQIGPRPGALSVRTGDDGRVRLIGTARDYLSGEITL</sequence>
<proteinExistence type="inferred from homology"/>
<dbReference type="EMBL" id="SRXV01000002">
    <property type="protein sequence ID" value="TGY93021.1"/>
    <property type="molecule type" value="Genomic_DNA"/>
</dbReference>
<feature type="active site" evidence="3">
    <location>
        <position position="50"/>
    </location>
</feature>
<evidence type="ECO:0000256" key="2">
    <source>
        <dbReference type="ARBA" id="ARBA00023235"/>
    </source>
</evidence>
<gene>
    <name evidence="4" type="ORF">E5162_08125</name>
</gene>
<dbReference type="Gene3D" id="3.10.310.10">
    <property type="entry name" value="Diaminopimelate Epimerase, Chain A, domain 1"/>
    <property type="match status" value="2"/>
</dbReference>
<protein>
    <submittedName>
        <fullName evidence="4">PhzF family phenazine biosynthesis protein</fullName>
    </submittedName>
</protein>
<dbReference type="PIRSF" id="PIRSF016184">
    <property type="entry name" value="PhzC_PhzF"/>
    <property type="match status" value="1"/>
</dbReference>
<comment type="caution">
    <text evidence="4">The sequence shown here is derived from an EMBL/GenBank/DDBJ whole genome shotgun (WGS) entry which is preliminary data.</text>
</comment>
<accession>A0A4S2HBJ3</accession>
<dbReference type="NCBIfam" id="TIGR00654">
    <property type="entry name" value="PhzF_family"/>
    <property type="match status" value="1"/>
</dbReference>
<evidence type="ECO:0000256" key="1">
    <source>
        <dbReference type="ARBA" id="ARBA00008270"/>
    </source>
</evidence>
<dbReference type="RefSeq" id="WP_135944713.1">
    <property type="nucleotide sequence ID" value="NZ_BMEI01000002.1"/>
</dbReference>
<dbReference type="Proteomes" id="UP000305451">
    <property type="component" value="Unassembled WGS sequence"/>
</dbReference>
<dbReference type="PANTHER" id="PTHR13774">
    <property type="entry name" value="PHENAZINE BIOSYNTHESIS PROTEIN"/>
    <property type="match status" value="1"/>
</dbReference>
<evidence type="ECO:0000256" key="3">
    <source>
        <dbReference type="PIRSR" id="PIRSR016184-1"/>
    </source>
</evidence>
<keyword evidence="2" id="KW-0413">Isomerase</keyword>
<evidence type="ECO:0000313" key="4">
    <source>
        <dbReference type="EMBL" id="TGY93021.1"/>
    </source>
</evidence>
<dbReference type="InterPro" id="IPR003719">
    <property type="entry name" value="Phenazine_PhzF-like"/>
</dbReference>
<dbReference type="SUPFAM" id="SSF54506">
    <property type="entry name" value="Diaminopimelate epimerase-like"/>
    <property type="match status" value="1"/>
</dbReference>
<dbReference type="GO" id="GO:0005737">
    <property type="term" value="C:cytoplasm"/>
    <property type="evidence" value="ECO:0007669"/>
    <property type="project" value="TreeGrafter"/>
</dbReference>
<dbReference type="GO" id="GO:0016853">
    <property type="term" value="F:isomerase activity"/>
    <property type="evidence" value="ECO:0007669"/>
    <property type="project" value="UniProtKB-KW"/>
</dbReference>
<comment type="similarity">
    <text evidence="1">Belongs to the PhzF family.</text>
</comment>
<dbReference type="PANTHER" id="PTHR13774:SF17">
    <property type="entry name" value="PHENAZINE BIOSYNTHESIS-LIKE DOMAIN-CONTAINING PROTEIN"/>
    <property type="match status" value="1"/>
</dbReference>
<name>A0A4S2HBJ3_9PROT</name>
<dbReference type="OrthoDB" id="9788221at2"/>